<keyword evidence="2 3" id="KW-0501">Molybdenum cofactor biosynthesis</keyword>
<evidence type="ECO:0000313" key="6">
    <source>
        <dbReference type="Proteomes" id="UP000442109"/>
    </source>
</evidence>
<feature type="active site" description="Cysteine persulfide intermediate" evidence="3">
    <location>
        <position position="184"/>
    </location>
</feature>
<dbReference type="GO" id="GO:0006777">
    <property type="term" value="P:Mo-molybdopterin cofactor biosynthetic process"/>
    <property type="evidence" value="ECO:0007669"/>
    <property type="project" value="UniProtKB-UniRule"/>
</dbReference>
<organism evidence="5 6">
    <name type="scientific">Psychrobacter sanguinis</name>
    <dbReference type="NCBI Taxonomy" id="861445"/>
    <lineage>
        <taxon>Bacteria</taxon>
        <taxon>Pseudomonadati</taxon>
        <taxon>Pseudomonadota</taxon>
        <taxon>Gammaproteobacteria</taxon>
        <taxon>Moraxellales</taxon>
        <taxon>Moraxellaceae</taxon>
        <taxon>Psychrobacter</taxon>
    </lineage>
</organism>
<gene>
    <name evidence="3" type="primary">fdhD</name>
    <name evidence="5" type="ORF">GB996_01645</name>
</gene>
<dbReference type="GO" id="GO:0097163">
    <property type="term" value="F:sulfur carrier activity"/>
    <property type="evidence" value="ECO:0007669"/>
    <property type="project" value="UniProtKB-UniRule"/>
</dbReference>
<keyword evidence="5" id="KW-0808">Transferase</keyword>
<comment type="subcellular location">
    <subcellularLocation>
        <location evidence="3">Cytoplasm</location>
    </subcellularLocation>
</comment>
<dbReference type="InterPro" id="IPR003786">
    <property type="entry name" value="FdhD"/>
</dbReference>
<dbReference type="AlphaFoldDB" id="A0A844LY58"/>
<comment type="caution">
    <text evidence="5">The sequence shown here is derived from an EMBL/GenBank/DDBJ whole genome shotgun (WGS) entry which is preliminary data.</text>
</comment>
<sequence length="379" mass="41482">MDNTAAHFDSQIGVPAELQRRLTREHSAQMHRFTRSDEVSIGGGSCVSSRIPTKDAQPLQIETHLATLAVEAAVALVINGIHYAVLMASPAQLEHLALGFLYSEGLIQHSGELLDWEITAINSVEDLQAFAPANESRLIESQAAVNWAHLLSDYEAYVVTLVLNQRCHQRILAQRRQLAGRTGCGMCGMTGLQQALPDLSAYSRYATSDEASSSPNYPVQPVSVEKAAHGRGDNAINGRADNGSPNSSADKQTRPNLEQLLQIRALIESTQATHQLTGAVHAAATWYQGELYLFEDVGRHNALDKLIGWQLRNQVALEFVVMTSRLSIELVQKAVRCRLPWLVGMSAPTSTAVRVAQRYGLGLAGFLRDNRVTYYGDNV</sequence>
<feature type="binding site" evidence="3">
    <location>
        <begin position="366"/>
        <end position="371"/>
    </location>
    <ligand>
        <name>Mo-bis(molybdopterin guanine dinucleotide)</name>
        <dbReference type="ChEBI" id="CHEBI:60539"/>
    </ligand>
</feature>
<evidence type="ECO:0000256" key="2">
    <source>
        <dbReference type="ARBA" id="ARBA00023150"/>
    </source>
</evidence>
<dbReference type="GO" id="GO:0005737">
    <property type="term" value="C:cytoplasm"/>
    <property type="evidence" value="ECO:0007669"/>
    <property type="project" value="UniProtKB-SubCell"/>
</dbReference>
<dbReference type="OrthoDB" id="3197277at2"/>
<keyword evidence="6" id="KW-1185">Reference proteome</keyword>
<evidence type="ECO:0000256" key="4">
    <source>
        <dbReference type="SAM" id="MobiDB-lite"/>
    </source>
</evidence>
<dbReference type="RefSeq" id="WP_155586654.1">
    <property type="nucleotide sequence ID" value="NZ_WFKQ01000001.1"/>
</dbReference>
<dbReference type="Proteomes" id="UP000442109">
    <property type="component" value="Unassembled WGS sequence"/>
</dbReference>
<feature type="region of interest" description="Disordered" evidence="4">
    <location>
        <begin position="226"/>
        <end position="253"/>
    </location>
</feature>
<comment type="similarity">
    <text evidence="3">Belongs to the FdhD family.</text>
</comment>
<dbReference type="PANTHER" id="PTHR30592:SF1">
    <property type="entry name" value="SULFUR CARRIER PROTEIN FDHD"/>
    <property type="match status" value="1"/>
</dbReference>
<dbReference type="InterPro" id="IPR016193">
    <property type="entry name" value="Cytidine_deaminase-like"/>
</dbReference>
<reference evidence="5 6" key="1">
    <citation type="journal article" date="2019" name="PLoS ONE">
        <title>Pup mortality in New Zealand sea lions (Phocarctos hookeri) at Enderby Island, Auckland Islands, 2013-18.</title>
        <authorList>
            <person name="Michael S.A."/>
            <person name="Hayman D.T.S."/>
            <person name="Gray R."/>
            <person name="Zhang J."/>
            <person name="Rogers L."/>
            <person name="Roe W.D."/>
        </authorList>
    </citation>
    <scope>NUCLEOTIDE SEQUENCE [LARGE SCALE GENOMIC DNA]</scope>
    <source>
        <strain evidence="5 6">SM868</strain>
    </source>
</reference>
<dbReference type="SUPFAM" id="SSF53927">
    <property type="entry name" value="Cytidine deaminase-like"/>
    <property type="match status" value="2"/>
</dbReference>
<accession>A0A844LY58</accession>
<dbReference type="HAMAP" id="MF_00187">
    <property type="entry name" value="FdhD"/>
    <property type="match status" value="1"/>
</dbReference>
<dbReference type="GO" id="GO:0016783">
    <property type="term" value="F:sulfurtransferase activity"/>
    <property type="evidence" value="ECO:0007669"/>
    <property type="project" value="InterPro"/>
</dbReference>
<protein>
    <recommendedName>
        <fullName evidence="3">Sulfur carrier protein FdhD</fullName>
    </recommendedName>
</protein>
<dbReference type="Pfam" id="PF02634">
    <property type="entry name" value="FdhD-NarQ"/>
    <property type="match status" value="2"/>
</dbReference>
<evidence type="ECO:0000313" key="5">
    <source>
        <dbReference type="EMBL" id="MUG31494.1"/>
    </source>
</evidence>
<dbReference type="PANTHER" id="PTHR30592">
    <property type="entry name" value="FORMATE DEHYDROGENASE"/>
    <property type="match status" value="1"/>
</dbReference>
<dbReference type="EMBL" id="WFKQ01000001">
    <property type="protein sequence ID" value="MUG31494.1"/>
    <property type="molecule type" value="Genomic_DNA"/>
</dbReference>
<proteinExistence type="inferred from homology"/>
<evidence type="ECO:0000256" key="1">
    <source>
        <dbReference type="ARBA" id="ARBA00022490"/>
    </source>
</evidence>
<comment type="function">
    <text evidence="3">Required for formate dehydrogenase (FDH) activity. Acts as a sulfur carrier protein that transfers sulfur from IscS to the molybdenum cofactor prior to its insertion into FDH.</text>
</comment>
<dbReference type="Gene3D" id="3.10.20.10">
    <property type="match status" value="1"/>
</dbReference>
<keyword evidence="1 3" id="KW-0963">Cytoplasm</keyword>
<feature type="compositionally biased region" description="Polar residues" evidence="4">
    <location>
        <begin position="243"/>
        <end position="253"/>
    </location>
</feature>
<dbReference type="Gene3D" id="3.40.140.10">
    <property type="entry name" value="Cytidine Deaminase, domain 2"/>
    <property type="match status" value="1"/>
</dbReference>
<name>A0A844LY58_9GAMM</name>
<evidence type="ECO:0000256" key="3">
    <source>
        <dbReference type="HAMAP-Rule" id="MF_00187"/>
    </source>
</evidence>